<evidence type="ECO:0000313" key="2">
    <source>
        <dbReference type="EMBL" id="QRD06998.1"/>
    </source>
</evidence>
<evidence type="ECO:0000256" key="1">
    <source>
        <dbReference type="SAM" id="MobiDB-lite"/>
    </source>
</evidence>
<dbReference type="EMBL" id="CP069043">
    <property type="protein sequence ID" value="QRD06998.1"/>
    <property type="molecule type" value="Genomic_DNA"/>
</dbReference>
<dbReference type="Proteomes" id="UP000663193">
    <property type="component" value="Chromosome 21"/>
</dbReference>
<sequence>MDTLETPSPSTPHTDCGPSLHDFATKTPRLKRRREWQEEKIAGSRAKNKNKSAAAPAAQGGPMVSASTTETETHDAFQSQVLEGSYSAGGKAHPLPDRSPGQWKTIRQLKLCAGCLTRTIPPHIQGSEDAPCKGQPDALFDKAKISRIRRELQGHYMDSERARRKYGQQSKQPQPGDVSSPFDQYGNPFLSLRHSLHPGVSHFDHVVPVLGNASGVPATPGYLLALTAPPFNVHDPSSVFHPRERLSGSKQCAMQRVSRSSGSVTQIGDSDRLLVPNEPCIARTPYYSHASAAINVKQSSEQNIDIMGMDPPTPVIPKILIEADIGPTSESLQETAVMPCSESSKSAFTLAANDHDWDDETRVPETIHGSQDKNHIEEDLSTSALLVEKLMGETAGIMSSVPRSWTL</sequence>
<feature type="compositionally biased region" description="Polar residues" evidence="1">
    <location>
        <begin position="65"/>
        <end position="74"/>
    </location>
</feature>
<gene>
    <name evidence="2" type="ORF">JI435_125970</name>
</gene>
<feature type="compositionally biased region" description="Low complexity" evidence="1">
    <location>
        <begin position="51"/>
        <end position="62"/>
    </location>
</feature>
<feature type="compositionally biased region" description="Basic and acidic residues" evidence="1">
    <location>
        <begin position="152"/>
        <end position="161"/>
    </location>
</feature>
<feature type="region of interest" description="Disordered" evidence="1">
    <location>
        <begin position="1"/>
        <end position="74"/>
    </location>
</feature>
<name>A0A7U2IBZ0_PHANO</name>
<evidence type="ECO:0000313" key="3">
    <source>
        <dbReference type="Proteomes" id="UP000663193"/>
    </source>
</evidence>
<dbReference type="VEuPathDB" id="FungiDB:JI435_125970"/>
<dbReference type="OrthoDB" id="3801055at2759"/>
<proteinExistence type="predicted"/>
<feature type="region of interest" description="Disordered" evidence="1">
    <location>
        <begin position="152"/>
        <end position="184"/>
    </location>
</feature>
<accession>A0A7U2IBZ0</accession>
<feature type="compositionally biased region" description="Polar residues" evidence="1">
    <location>
        <begin position="1"/>
        <end position="13"/>
    </location>
</feature>
<reference evidence="3" key="1">
    <citation type="journal article" date="2021" name="BMC Genomics">
        <title>Chromosome-level genome assembly and manually-curated proteome of model necrotroph Parastagonospora nodorum Sn15 reveals a genome-wide trove of candidate effector homologs, and redundancy of virulence-related functions within an accessory chromosome.</title>
        <authorList>
            <person name="Bertazzoni S."/>
            <person name="Jones D.A.B."/>
            <person name="Phan H.T."/>
            <person name="Tan K.-C."/>
            <person name="Hane J.K."/>
        </authorList>
    </citation>
    <scope>NUCLEOTIDE SEQUENCE [LARGE SCALE GENOMIC DNA]</scope>
    <source>
        <strain evidence="3">SN15 / ATCC MYA-4574 / FGSC 10173)</strain>
    </source>
</reference>
<dbReference type="AlphaFoldDB" id="A0A7U2IBZ0"/>
<organism evidence="2 3">
    <name type="scientific">Phaeosphaeria nodorum (strain SN15 / ATCC MYA-4574 / FGSC 10173)</name>
    <name type="common">Glume blotch fungus</name>
    <name type="synonym">Parastagonospora nodorum</name>
    <dbReference type="NCBI Taxonomy" id="321614"/>
    <lineage>
        <taxon>Eukaryota</taxon>
        <taxon>Fungi</taxon>
        <taxon>Dikarya</taxon>
        <taxon>Ascomycota</taxon>
        <taxon>Pezizomycotina</taxon>
        <taxon>Dothideomycetes</taxon>
        <taxon>Pleosporomycetidae</taxon>
        <taxon>Pleosporales</taxon>
        <taxon>Pleosporineae</taxon>
        <taxon>Phaeosphaeriaceae</taxon>
        <taxon>Parastagonospora</taxon>
    </lineage>
</organism>
<keyword evidence="3" id="KW-1185">Reference proteome</keyword>
<protein>
    <submittedName>
        <fullName evidence="2">Uncharacterized protein</fullName>
    </submittedName>
</protein>